<reference evidence="3 4" key="1">
    <citation type="submission" date="2017-08" db="EMBL/GenBank/DDBJ databases">
        <title>Genome sequence of Streptomyces albireticuli NRRL B-1670.</title>
        <authorList>
            <person name="Graham D.E."/>
            <person name="Mahan K.M."/>
            <person name="Klingeman D.M."/>
            <person name="Hettich R.L."/>
            <person name="Parry R.J."/>
            <person name="Spain J.C."/>
        </authorList>
    </citation>
    <scope>NUCLEOTIDE SEQUENCE [LARGE SCALE GENOMIC DNA]</scope>
    <source>
        <strain evidence="3 4">NRRL B-1670</strain>
    </source>
</reference>
<sequence length="281" mass="31269">MPPRDAPTARQARLGSELRRMRERAGRTAREAGALLGTDQAKISMMEAGRRGVSEERVRRLAAFYACEDAALVDALCGITHEHRGQFWWDAYRGALPPSHLDVAELEHHATRLRSVQMLLVPGIFQTPDYARAIFGSGTPATELEARVELRTSRAAVLDRQNPPPYEVIIHEAALRMRYGGRQVARAQLERLLEASEKPSVDVRVIPFAVEEMSGHAQSMLYAAGAVPRLDTVQIDTPFGGGFVDTEPQLKKYNGLIDALEDVALDTKESRDMVRRVAREM</sequence>
<dbReference type="GO" id="GO:0003677">
    <property type="term" value="F:DNA binding"/>
    <property type="evidence" value="ECO:0007669"/>
    <property type="project" value="InterPro"/>
</dbReference>
<accession>A0A2A2D4P2</accession>
<dbReference type="EMBL" id="NSJV01000472">
    <property type="protein sequence ID" value="PAU46300.1"/>
    <property type="molecule type" value="Genomic_DNA"/>
</dbReference>
<comment type="caution">
    <text evidence="3">The sequence shown here is derived from an EMBL/GenBank/DDBJ whole genome shotgun (WGS) entry which is preliminary data.</text>
</comment>
<dbReference type="RefSeq" id="WP_095583188.1">
    <property type="nucleotide sequence ID" value="NZ_JAJQQQ010000003.1"/>
</dbReference>
<dbReference type="InterPro" id="IPR043917">
    <property type="entry name" value="DUF5753"/>
</dbReference>
<evidence type="ECO:0000259" key="2">
    <source>
        <dbReference type="PROSITE" id="PS50943"/>
    </source>
</evidence>
<dbReference type="SMART" id="SM00530">
    <property type="entry name" value="HTH_XRE"/>
    <property type="match status" value="1"/>
</dbReference>
<dbReference type="AlphaFoldDB" id="A0A2A2D4P2"/>
<gene>
    <name evidence="3" type="ORF">CK936_24795</name>
</gene>
<dbReference type="PROSITE" id="PS50943">
    <property type="entry name" value="HTH_CROC1"/>
    <property type="match status" value="1"/>
</dbReference>
<dbReference type="Pfam" id="PF19054">
    <property type="entry name" value="DUF5753"/>
    <property type="match status" value="1"/>
</dbReference>
<organism evidence="3 4">
    <name type="scientific">Streptomyces albireticuli</name>
    <dbReference type="NCBI Taxonomy" id="1940"/>
    <lineage>
        <taxon>Bacteria</taxon>
        <taxon>Bacillati</taxon>
        <taxon>Actinomycetota</taxon>
        <taxon>Actinomycetes</taxon>
        <taxon>Kitasatosporales</taxon>
        <taxon>Streptomycetaceae</taxon>
        <taxon>Streptomyces</taxon>
    </lineage>
</organism>
<feature type="domain" description="HTH cro/C1-type" evidence="2">
    <location>
        <begin position="18"/>
        <end position="72"/>
    </location>
</feature>
<keyword evidence="4" id="KW-1185">Reference proteome</keyword>
<feature type="region of interest" description="Disordered" evidence="1">
    <location>
        <begin position="1"/>
        <end position="31"/>
    </location>
</feature>
<feature type="compositionally biased region" description="Basic and acidic residues" evidence="1">
    <location>
        <begin position="16"/>
        <end position="30"/>
    </location>
</feature>
<dbReference type="Gene3D" id="1.10.260.40">
    <property type="entry name" value="lambda repressor-like DNA-binding domains"/>
    <property type="match status" value="1"/>
</dbReference>
<name>A0A2A2D4P2_9ACTN</name>
<evidence type="ECO:0000313" key="3">
    <source>
        <dbReference type="EMBL" id="PAU46300.1"/>
    </source>
</evidence>
<proteinExistence type="predicted"/>
<protein>
    <submittedName>
        <fullName evidence="3">Transcriptional regulator</fullName>
    </submittedName>
</protein>
<evidence type="ECO:0000256" key="1">
    <source>
        <dbReference type="SAM" id="MobiDB-lite"/>
    </source>
</evidence>
<dbReference type="Proteomes" id="UP000218944">
    <property type="component" value="Unassembled WGS sequence"/>
</dbReference>
<dbReference type="Pfam" id="PF13560">
    <property type="entry name" value="HTH_31"/>
    <property type="match status" value="1"/>
</dbReference>
<dbReference type="CDD" id="cd00093">
    <property type="entry name" value="HTH_XRE"/>
    <property type="match status" value="1"/>
</dbReference>
<evidence type="ECO:0000313" key="4">
    <source>
        <dbReference type="Proteomes" id="UP000218944"/>
    </source>
</evidence>
<dbReference type="InterPro" id="IPR001387">
    <property type="entry name" value="Cro/C1-type_HTH"/>
</dbReference>
<dbReference type="SUPFAM" id="SSF47413">
    <property type="entry name" value="lambda repressor-like DNA-binding domains"/>
    <property type="match status" value="1"/>
</dbReference>
<dbReference type="InterPro" id="IPR010982">
    <property type="entry name" value="Lambda_DNA-bd_dom_sf"/>
</dbReference>